<accession>A0A1D3K946</accession>
<dbReference type="Gene3D" id="3.20.20.450">
    <property type="entry name" value="EAL domain"/>
    <property type="match status" value="1"/>
</dbReference>
<proteinExistence type="predicted"/>
<dbReference type="InterPro" id="IPR035919">
    <property type="entry name" value="EAL_sf"/>
</dbReference>
<sequence>MTRSEHGAVSAAELRQAWERWELLLHCQPQVDLRAGSIAGVEELLGFLGRWRNPIMNANDTPTISCCECCKEISLDAALTPEGTEYVVHFCGLECYQRFISRADKRAASEPDHPCTPEVSTRHDD</sequence>
<dbReference type="SUPFAM" id="SSF141868">
    <property type="entry name" value="EAL domain-like"/>
    <property type="match status" value="1"/>
</dbReference>
<evidence type="ECO:0000256" key="1">
    <source>
        <dbReference type="SAM" id="MobiDB-lite"/>
    </source>
</evidence>
<dbReference type="Pfam" id="PF11809">
    <property type="entry name" value="DUF3330"/>
    <property type="match status" value="1"/>
</dbReference>
<protein>
    <recommendedName>
        <fullName evidence="4">DUF3330 domain-containing protein</fullName>
    </recommendedName>
</protein>
<evidence type="ECO:0000313" key="2">
    <source>
        <dbReference type="EMBL" id="SBW84846.1"/>
    </source>
</evidence>
<dbReference type="AlphaFoldDB" id="A0A1D3K946"/>
<evidence type="ECO:0000313" key="3">
    <source>
        <dbReference type="Proteomes" id="UP000245431"/>
    </source>
</evidence>
<feature type="region of interest" description="Disordered" evidence="1">
    <location>
        <begin position="105"/>
        <end position="125"/>
    </location>
</feature>
<organism evidence="2 3">
    <name type="scientific">Pseudomonas veronii 1YdBTEX2</name>
    <dbReference type="NCBI Taxonomy" id="1295141"/>
    <lineage>
        <taxon>Bacteria</taxon>
        <taxon>Pseudomonadati</taxon>
        <taxon>Pseudomonadota</taxon>
        <taxon>Gammaproteobacteria</taxon>
        <taxon>Pseudomonadales</taxon>
        <taxon>Pseudomonadaceae</taxon>
        <taxon>Pseudomonas</taxon>
    </lineage>
</organism>
<gene>
    <name evidence="2" type="ORF">PVE_R2G0821</name>
</gene>
<evidence type="ECO:0008006" key="4">
    <source>
        <dbReference type="Google" id="ProtNLM"/>
    </source>
</evidence>
<dbReference type="EMBL" id="LT599584">
    <property type="protein sequence ID" value="SBW84846.1"/>
    <property type="molecule type" value="Genomic_DNA"/>
</dbReference>
<name>A0A1D3K946_PSEVE</name>
<reference evidence="3" key="1">
    <citation type="submission" date="2016-07" db="EMBL/GenBank/DDBJ databases">
        <authorList>
            <person name="Florea S."/>
            <person name="Webb J.S."/>
            <person name="Jaromczyk J."/>
            <person name="Schardl C.L."/>
        </authorList>
    </citation>
    <scope>NUCLEOTIDE SEQUENCE [LARGE SCALE GENOMIC DNA]</scope>
    <source>
        <strain evidence="3">1YdBTEX2</strain>
    </source>
</reference>
<dbReference type="InterPro" id="IPR021767">
    <property type="entry name" value="TnpM"/>
</dbReference>
<dbReference type="Proteomes" id="UP000245431">
    <property type="component" value="Chromosome PVE_r2"/>
</dbReference>